<organism evidence="3 4">
    <name type="scientific">Ideonella dechloratans</name>
    <dbReference type="NCBI Taxonomy" id="36863"/>
    <lineage>
        <taxon>Bacteria</taxon>
        <taxon>Pseudomonadati</taxon>
        <taxon>Pseudomonadota</taxon>
        <taxon>Betaproteobacteria</taxon>
        <taxon>Burkholderiales</taxon>
        <taxon>Sphaerotilaceae</taxon>
        <taxon>Ideonella</taxon>
    </lineage>
</organism>
<dbReference type="GO" id="GO:0005886">
    <property type="term" value="C:plasma membrane"/>
    <property type="evidence" value="ECO:0007669"/>
    <property type="project" value="UniProtKB-SubCell"/>
</dbReference>
<dbReference type="Pfam" id="PF01809">
    <property type="entry name" value="YidD"/>
    <property type="match status" value="1"/>
</dbReference>
<evidence type="ECO:0000256" key="1">
    <source>
        <dbReference type="HAMAP-Rule" id="MF_00386"/>
    </source>
</evidence>
<evidence type="ECO:0000313" key="3">
    <source>
        <dbReference type="EMBL" id="KAB0572813.1"/>
    </source>
</evidence>
<dbReference type="NCBIfam" id="TIGR00278">
    <property type="entry name" value="membrane protein insertion efficiency factor YidD"/>
    <property type="match status" value="1"/>
</dbReference>
<comment type="subcellular location">
    <subcellularLocation>
        <location evidence="1">Cell membrane</location>
        <topology evidence="1">Peripheral membrane protein</topology>
        <orientation evidence="1">Cytoplasmic side</orientation>
    </subcellularLocation>
</comment>
<keyword evidence="1" id="KW-1003">Cell membrane</keyword>
<evidence type="ECO:0000256" key="2">
    <source>
        <dbReference type="SAM" id="MobiDB-lite"/>
    </source>
</evidence>
<proteinExistence type="inferred from homology"/>
<comment type="similarity">
    <text evidence="1">Belongs to the UPF0161 family.</text>
</comment>
<dbReference type="EMBL" id="VZPB01000099">
    <property type="protein sequence ID" value="KAB0572813.1"/>
    <property type="molecule type" value="Genomic_DNA"/>
</dbReference>
<dbReference type="SMART" id="SM01234">
    <property type="entry name" value="Haemolytic"/>
    <property type="match status" value="1"/>
</dbReference>
<keyword evidence="1" id="KW-0472">Membrane</keyword>
<dbReference type="AlphaFoldDB" id="A0A643F5Q9"/>
<protein>
    <recommendedName>
        <fullName evidence="1">Putative membrane protein insertion efficiency factor</fullName>
    </recommendedName>
</protein>
<accession>A0A643F5Q9</accession>
<evidence type="ECO:0000313" key="4">
    <source>
        <dbReference type="Proteomes" id="UP000430120"/>
    </source>
</evidence>
<feature type="region of interest" description="Disordered" evidence="2">
    <location>
        <begin position="103"/>
        <end position="129"/>
    </location>
</feature>
<dbReference type="RefSeq" id="WP_151126016.1">
    <property type="nucleotide sequence ID" value="NZ_CP088081.1"/>
</dbReference>
<comment type="function">
    <text evidence="1">Could be involved in insertion of integral membrane proteins into the membrane.</text>
</comment>
<dbReference type="HAMAP" id="MF_00386">
    <property type="entry name" value="UPF0161_YidD"/>
    <property type="match status" value="1"/>
</dbReference>
<dbReference type="InterPro" id="IPR002696">
    <property type="entry name" value="Membr_insert_effic_factor_YidD"/>
</dbReference>
<dbReference type="PANTHER" id="PTHR33383">
    <property type="entry name" value="MEMBRANE PROTEIN INSERTION EFFICIENCY FACTOR-RELATED"/>
    <property type="match status" value="1"/>
</dbReference>
<keyword evidence="4" id="KW-1185">Reference proteome</keyword>
<name>A0A643F5Q9_IDEDE</name>
<dbReference type="Proteomes" id="UP000430120">
    <property type="component" value="Unassembled WGS sequence"/>
</dbReference>
<sequence>MPIRPLPTLRLLPRRLLQAGVRGYRLLLSPWLGNQCRFEPTCSRYALEALERHGAAAGSYLAVVRIARCAPWCAGGCDPVPAERPRLFRHLLPGATVPVASPVAVPPSDTTASAEPATLVPLTSSRPSS</sequence>
<dbReference type="PANTHER" id="PTHR33383:SF1">
    <property type="entry name" value="MEMBRANE PROTEIN INSERTION EFFICIENCY FACTOR-RELATED"/>
    <property type="match status" value="1"/>
</dbReference>
<reference evidence="3 4" key="1">
    <citation type="submission" date="2019-09" db="EMBL/GenBank/DDBJ databases">
        <title>Draft genome sequences of 48 bacterial type strains from the CCUG.</title>
        <authorList>
            <person name="Tunovic T."/>
            <person name="Pineiro-Iglesias B."/>
            <person name="Unosson C."/>
            <person name="Inganas E."/>
            <person name="Ohlen M."/>
            <person name="Cardew S."/>
            <person name="Jensie-Markopoulos S."/>
            <person name="Salva-Serra F."/>
            <person name="Jaen-Luchoro D."/>
            <person name="Karlsson R."/>
            <person name="Svensson-Stadler L."/>
            <person name="Chun J."/>
            <person name="Moore E."/>
        </authorList>
    </citation>
    <scope>NUCLEOTIDE SEQUENCE [LARGE SCALE GENOMIC DNA]</scope>
    <source>
        <strain evidence="3 4">CCUG 30977</strain>
    </source>
</reference>
<dbReference type="OrthoDB" id="9801753at2"/>
<comment type="caution">
    <text evidence="3">The sequence shown here is derived from an EMBL/GenBank/DDBJ whole genome shotgun (WGS) entry which is preliminary data.</text>
</comment>
<gene>
    <name evidence="3" type="primary">yidD</name>
    <name evidence="3" type="ORF">F7Q92_20995</name>
</gene>